<dbReference type="Pfam" id="PF02620">
    <property type="entry name" value="YceD"/>
    <property type="match status" value="1"/>
</dbReference>
<dbReference type="AlphaFoldDB" id="A0A382GKD1"/>
<proteinExistence type="predicted"/>
<dbReference type="InterPro" id="IPR003772">
    <property type="entry name" value="YceD"/>
</dbReference>
<sequence>MPVTIHLEQLKNKDLHLSGELPAAELQLDLGGTHDLIRSAENLHYELEASWADESILIQGRLKIDFSCDCARCVKPFTHRMDLSGWSAILSLSDTDAIEINGEYVDLTPSFREDILLGLPRHPLCDESCQGLAFRQETVQEEDVEPSDAWGALEDWK</sequence>
<organism evidence="1">
    <name type="scientific">marine metagenome</name>
    <dbReference type="NCBI Taxonomy" id="408172"/>
    <lineage>
        <taxon>unclassified sequences</taxon>
        <taxon>metagenomes</taxon>
        <taxon>ecological metagenomes</taxon>
    </lineage>
</organism>
<reference evidence="1" key="1">
    <citation type="submission" date="2018-05" db="EMBL/GenBank/DDBJ databases">
        <authorList>
            <person name="Lanie J.A."/>
            <person name="Ng W.-L."/>
            <person name="Kazmierczak K.M."/>
            <person name="Andrzejewski T.M."/>
            <person name="Davidsen T.M."/>
            <person name="Wayne K.J."/>
            <person name="Tettelin H."/>
            <person name="Glass J.I."/>
            <person name="Rusch D."/>
            <person name="Podicherti R."/>
            <person name="Tsui H.-C.T."/>
            <person name="Winkler M.E."/>
        </authorList>
    </citation>
    <scope>NUCLEOTIDE SEQUENCE</scope>
</reference>
<accession>A0A382GKD1</accession>
<evidence type="ECO:0008006" key="2">
    <source>
        <dbReference type="Google" id="ProtNLM"/>
    </source>
</evidence>
<gene>
    <name evidence="1" type="ORF">METZ01_LOCUS228089</name>
</gene>
<protein>
    <recommendedName>
        <fullName evidence="2">DUF177 domain-containing protein</fullName>
    </recommendedName>
</protein>
<evidence type="ECO:0000313" key="1">
    <source>
        <dbReference type="EMBL" id="SVB75235.1"/>
    </source>
</evidence>
<name>A0A382GKD1_9ZZZZ</name>
<dbReference type="EMBL" id="UINC01055863">
    <property type="protein sequence ID" value="SVB75235.1"/>
    <property type="molecule type" value="Genomic_DNA"/>
</dbReference>